<feature type="transmembrane region" description="Helical" evidence="7">
    <location>
        <begin position="553"/>
        <end position="576"/>
    </location>
</feature>
<dbReference type="EMBL" id="ML993603">
    <property type="protein sequence ID" value="KAF2164717.1"/>
    <property type="molecule type" value="Genomic_DNA"/>
</dbReference>
<keyword evidence="9" id="KW-1185">Reference proteome</keyword>
<evidence type="ECO:0000256" key="7">
    <source>
        <dbReference type="SAM" id="Phobius"/>
    </source>
</evidence>
<dbReference type="GeneID" id="54570836"/>
<dbReference type="Proteomes" id="UP000799537">
    <property type="component" value="Unassembled WGS sequence"/>
</dbReference>
<evidence type="ECO:0000256" key="1">
    <source>
        <dbReference type="ARBA" id="ARBA00004141"/>
    </source>
</evidence>
<feature type="coiled-coil region" evidence="5">
    <location>
        <begin position="476"/>
        <end position="524"/>
    </location>
</feature>
<dbReference type="Gene3D" id="1.20.58.340">
    <property type="entry name" value="Magnesium transport protein CorA, transmembrane region"/>
    <property type="match status" value="1"/>
</dbReference>
<reference evidence="8" key="1">
    <citation type="journal article" date="2020" name="Stud. Mycol.">
        <title>101 Dothideomycetes genomes: a test case for predicting lifestyles and emergence of pathogens.</title>
        <authorList>
            <person name="Haridas S."/>
            <person name="Albert R."/>
            <person name="Binder M."/>
            <person name="Bloem J."/>
            <person name="Labutti K."/>
            <person name="Salamov A."/>
            <person name="Andreopoulos B."/>
            <person name="Baker S."/>
            <person name="Barry K."/>
            <person name="Bills G."/>
            <person name="Bluhm B."/>
            <person name="Cannon C."/>
            <person name="Castanera R."/>
            <person name="Culley D."/>
            <person name="Daum C."/>
            <person name="Ezra D."/>
            <person name="Gonzalez J."/>
            <person name="Henrissat B."/>
            <person name="Kuo A."/>
            <person name="Liang C."/>
            <person name="Lipzen A."/>
            <person name="Lutzoni F."/>
            <person name="Magnuson J."/>
            <person name="Mondo S."/>
            <person name="Nolan M."/>
            <person name="Ohm R."/>
            <person name="Pangilinan J."/>
            <person name="Park H.-J."/>
            <person name="Ramirez L."/>
            <person name="Alfaro M."/>
            <person name="Sun H."/>
            <person name="Tritt A."/>
            <person name="Yoshinaga Y."/>
            <person name="Zwiers L.-H."/>
            <person name="Turgeon B."/>
            <person name="Goodwin S."/>
            <person name="Spatafora J."/>
            <person name="Crous P."/>
            <person name="Grigoriev I."/>
        </authorList>
    </citation>
    <scope>NUCLEOTIDE SEQUENCE</scope>
    <source>
        <strain evidence="8">ATCC 36951</strain>
    </source>
</reference>
<organism evidence="8 9">
    <name type="scientific">Zasmidium cellare ATCC 36951</name>
    <dbReference type="NCBI Taxonomy" id="1080233"/>
    <lineage>
        <taxon>Eukaryota</taxon>
        <taxon>Fungi</taxon>
        <taxon>Dikarya</taxon>
        <taxon>Ascomycota</taxon>
        <taxon>Pezizomycotina</taxon>
        <taxon>Dothideomycetes</taxon>
        <taxon>Dothideomycetidae</taxon>
        <taxon>Mycosphaerellales</taxon>
        <taxon>Mycosphaerellaceae</taxon>
        <taxon>Zasmidium</taxon>
    </lineage>
</organism>
<feature type="region of interest" description="Disordered" evidence="6">
    <location>
        <begin position="36"/>
        <end position="104"/>
    </location>
</feature>
<dbReference type="Pfam" id="PF01544">
    <property type="entry name" value="CorA"/>
    <property type="match status" value="1"/>
</dbReference>
<evidence type="ECO:0000313" key="8">
    <source>
        <dbReference type="EMBL" id="KAF2164717.1"/>
    </source>
</evidence>
<comment type="subcellular location">
    <subcellularLocation>
        <location evidence="1">Membrane</location>
        <topology evidence="1">Multi-pass membrane protein</topology>
    </subcellularLocation>
</comment>
<dbReference type="OrthoDB" id="426293at2759"/>
<evidence type="ECO:0000256" key="5">
    <source>
        <dbReference type="SAM" id="Coils"/>
    </source>
</evidence>
<sequence>MKRQAQIDQLLRQLDAHRDAYLDTFQRAHEALAQSLASAATTAGQSGTPVPSLPPRSMSREQRSPRPSVTLSEAQTRFSTGLSTLQASSASKATGEESEDDEDENLYVQQPLEHRLFEHDGLRDHLRSHKWTDAGRIILNGIINSPARMQQPTLFPANSGRAEDRSHLSHHQVYDVGPDGAPLQVELPESESGPSNALHIWNSIKEINSPKKARRAVGRITIVREPSPILFGAIHYVHNPTFDVDGLFRSLVVPGASSASFNGAFDDDPRRQRSFIFNFEYFTLIGSTCQPQPWQMADRDVSDSYQIKITRCSSVIALSLGGDPIRKVANHSRRAKNRYGYAYDPFGPWQVLSVQCYPDWKSNTHVHDSTKHYVNGVEAFLITLLSEFRDAQARFDAMYHEVTKLITPPADFMFEQKIRDALQFEDADFTYTRRYFWAYQTLGIMNESIKAMIDAYDDNLTDDVWEGKHHTIWPLKEEETQRSQYYKKKLANLRKKFDVEMDRLRAVVRENSERRDEIRGLREELFSGTSIQESRKSVENSVTTIQQGHNIKLLTLVSIFFLPLTFVTSVLGMTNMPTEPHYWMFGIVTATVRVPFFVPVGSLNTTKGMHFWRSRTAGTFTAICAFFKWLVTCERPSTTIYDGPSLRLRRWSSTQKADGHSKVEEDGNRLGVVEPASPVMDKAAASMIARMWNEERQRKIASTLDV</sequence>
<keyword evidence="3 7" id="KW-1133">Transmembrane helix</keyword>
<name>A0A6A6CBZ5_ZASCE</name>
<dbReference type="SUPFAM" id="SSF144083">
    <property type="entry name" value="Magnesium transport protein CorA, transmembrane region"/>
    <property type="match status" value="1"/>
</dbReference>
<feature type="compositionally biased region" description="Low complexity" evidence="6">
    <location>
        <begin position="36"/>
        <end position="48"/>
    </location>
</feature>
<dbReference type="GO" id="GO:0016020">
    <property type="term" value="C:membrane"/>
    <property type="evidence" value="ECO:0007669"/>
    <property type="project" value="UniProtKB-SubCell"/>
</dbReference>
<protein>
    <submittedName>
        <fullName evidence="8">Uncharacterized protein</fullName>
    </submittedName>
</protein>
<feature type="compositionally biased region" description="Polar residues" evidence="6">
    <location>
        <begin position="65"/>
        <end position="92"/>
    </location>
</feature>
<evidence type="ECO:0000256" key="2">
    <source>
        <dbReference type="ARBA" id="ARBA00022692"/>
    </source>
</evidence>
<dbReference type="AlphaFoldDB" id="A0A6A6CBZ5"/>
<keyword evidence="5" id="KW-0175">Coiled coil</keyword>
<evidence type="ECO:0000256" key="3">
    <source>
        <dbReference type="ARBA" id="ARBA00022989"/>
    </source>
</evidence>
<accession>A0A6A6CBZ5</accession>
<evidence type="ECO:0000313" key="9">
    <source>
        <dbReference type="Proteomes" id="UP000799537"/>
    </source>
</evidence>
<dbReference type="InterPro" id="IPR002523">
    <property type="entry name" value="MgTranspt_CorA/ZnTranspt_ZntB"/>
</dbReference>
<dbReference type="GO" id="GO:0046873">
    <property type="term" value="F:metal ion transmembrane transporter activity"/>
    <property type="evidence" value="ECO:0007669"/>
    <property type="project" value="InterPro"/>
</dbReference>
<keyword evidence="4 7" id="KW-0472">Membrane</keyword>
<gene>
    <name evidence="8" type="ORF">M409DRAFT_67816</name>
</gene>
<evidence type="ECO:0000256" key="6">
    <source>
        <dbReference type="SAM" id="MobiDB-lite"/>
    </source>
</evidence>
<keyword evidence="2 7" id="KW-0812">Transmembrane</keyword>
<proteinExistence type="predicted"/>
<dbReference type="RefSeq" id="XP_033665606.1">
    <property type="nucleotide sequence ID" value="XM_033817564.1"/>
</dbReference>
<feature type="transmembrane region" description="Helical" evidence="7">
    <location>
        <begin position="582"/>
        <end position="603"/>
    </location>
</feature>
<evidence type="ECO:0000256" key="4">
    <source>
        <dbReference type="ARBA" id="ARBA00023136"/>
    </source>
</evidence>
<dbReference type="InterPro" id="IPR045863">
    <property type="entry name" value="CorA_TM1_TM2"/>
</dbReference>